<feature type="domain" description="Shedu protein SduA C-terminal" evidence="1">
    <location>
        <begin position="213"/>
        <end position="390"/>
    </location>
</feature>
<dbReference type="Pfam" id="PF14082">
    <property type="entry name" value="SduA_C"/>
    <property type="match status" value="1"/>
</dbReference>
<evidence type="ECO:0000313" key="3">
    <source>
        <dbReference type="Proteomes" id="UP000635885"/>
    </source>
</evidence>
<evidence type="ECO:0000313" key="2">
    <source>
        <dbReference type="EMBL" id="GGC49254.1"/>
    </source>
</evidence>
<evidence type="ECO:0000259" key="1">
    <source>
        <dbReference type="Pfam" id="PF14082"/>
    </source>
</evidence>
<accession>A0ABQ1MYF8</accession>
<keyword evidence="3" id="KW-1185">Reference proteome</keyword>
<gene>
    <name evidence="2" type="ORF">GCM10010993_29640</name>
</gene>
<dbReference type="EMBL" id="BMFD01000013">
    <property type="protein sequence ID" value="GGC49254.1"/>
    <property type="molecule type" value="Genomic_DNA"/>
</dbReference>
<organism evidence="2 3">
    <name type="scientific">Belliella aquatica</name>
    <dbReference type="NCBI Taxonomy" id="1323734"/>
    <lineage>
        <taxon>Bacteria</taxon>
        <taxon>Pseudomonadati</taxon>
        <taxon>Bacteroidota</taxon>
        <taxon>Cytophagia</taxon>
        <taxon>Cytophagales</taxon>
        <taxon>Cyclobacteriaceae</taxon>
        <taxon>Belliella</taxon>
    </lineage>
</organism>
<comment type="caution">
    <text evidence="2">The sequence shown here is derived from an EMBL/GenBank/DDBJ whole genome shotgun (WGS) entry which is preliminary data.</text>
</comment>
<protein>
    <recommendedName>
        <fullName evidence="1">Shedu protein SduA C-terminal domain-containing protein</fullName>
    </recommendedName>
</protein>
<sequence length="408" mass="47588">MDEPSELDYFLNKRTDRVYLSRSLDDKFLQTNEKGEVVELVRPFRIISKIIENTETHSFIKDGKEVSLRITPNGRQEIKAKFYEDTRGISTLTIQKYTSETGIPHKANFTFQGDEILTLFNFIRNIALLPLKDKQSSKFDDKWLEEIILSKDQVFELIKSNPELIKEIIESDLTYEDVANLGYRKRQLEIFEQLLNDESYFDQRKVELSKNGDEAVWQDFFERNTWIFGYGLNYVFNSSLEGKKLEQVVSGYNFNSSGKRIDALMKTKGIISSFVFGEIKTHKKVLLKQVSDPYRGECWAISDELAGSIAQVQKSIQKFIKDLPTKNELKNEQGDLTGEQVFIYQPKSFVIIGDLNEFKTDIGINEDKYSSFELFRQNQNNPEIITFDEIFQRARYIIKQNEENTTKT</sequence>
<reference evidence="3" key="1">
    <citation type="journal article" date="2019" name="Int. J. Syst. Evol. Microbiol.">
        <title>The Global Catalogue of Microorganisms (GCM) 10K type strain sequencing project: providing services to taxonomists for standard genome sequencing and annotation.</title>
        <authorList>
            <consortium name="The Broad Institute Genomics Platform"/>
            <consortium name="The Broad Institute Genome Sequencing Center for Infectious Disease"/>
            <person name="Wu L."/>
            <person name="Ma J."/>
        </authorList>
    </citation>
    <scope>NUCLEOTIDE SEQUENCE [LARGE SCALE GENOMIC DNA]</scope>
    <source>
        <strain evidence="3">CGMCC 1.12479</strain>
    </source>
</reference>
<dbReference type="RefSeq" id="WP_188443884.1">
    <property type="nucleotide sequence ID" value="NZ_BMFD01000013.1"/>
</dbReference>
<proteinExistence type="predicted"/>
<dbReference type="InterPro" id="IPR025359">
    <property type="entry name" value="SduA_C"/>
</dbReference>
<dbReference type="Proteomes" id="UP000635885">
    <property type="component" value="Unassembled WGS sequence"/>
</dbReference>
<name>A0ABQ1MYF8_9BACT</name>